<accession>A0A371CXJ4</accession>
<dbReference type="AlphaFoldDB" id="A0A371CXJ4"/>
<organism evidence="2 3">
    <name type="scientific">Lentinus brumalis</name>
    <dbReference type="NCBI Taxonomy" id="2498619"/>
    <lineage>
        <taxon>Eukaryota</taxon>
        <taxon>Fungi</taxon>
        <taxon>Dikarya</taxon>
        <taxon>Basidiomycota</taxon>
        <taxon>Agaricomycotina</taxon>
        <taxon>Agaricomycetes</taxon>
        <taxon>Polyporales</taxon>
        <taxon>Polyporaceae</taxon>
        <taxon>Lentinus</taxon>
    </lineage>
</organism>
<feature type="region of interest" description="Disordered" evidence="1">
    <location>
        <begin position="193"/>
        <end position="213"/>
    </location>
</feature>
<protein>
    <submittedName>
        <fullName evidence="2">Uncharacterized protein</fullName>
    </submittedName>
</protein>
<dbReference type="Proteomes" id="UP000256964">
    <property type="component" value="Unassembled WGS sequence"/>
</dbReference>
<feature type="region of interest" description="Disordered" evidence="1">
    <location>
        <begin position="279"/>
        <end position="301"/>
    </location>
</feature>
<evidence type="ECO:0000256" key="1">
    <source>
        <dbReference type="SAM" id="MobiDB-lite"/>
    </source>
</evidence>
<proteinExistence type="predicted"/>
<evidence type="ECO:0000313" key="3">
    <source>
        <dbReference type="Proteomes" id="UP000256964"/>
    </source>
</evidence>
<reference evidence="2 3" key="1">
    <citation type="journal article" date="2018" name="Biotechnol. Biofuels">
        <title>Integrative visual omics of the white-rot fungus Polyporus brumalis exposes the biotechnological potential of its oxidative enzymes for delignifying raw plant biomass.</title>
        <authorList>
            <person name="Miyauchi S."/>
            <person name="Rancon A."/>
            <person name="Drula E."/>
            <person name="Hage H."/>
            <person name="Chaduli D."/>
            <person name="Favel A."/>
            <person name="Grisel S."/>
            <person name="Henrissat B."/>
            <person name="Herpoel-Gimbert I."/>
            <person name="Ruiz-Duenas F.J."/>
            <person name="Chevret D."/>
            <person name="Hainaut M."/>
            <person name="Lin J."/>
            <person name="Wang M."/>
            <person name="Pangilinan J."/>
            <person name="Lipzen A."/>
            <person name="Lesage-Meessen L."/>
            <person name="Navarro D."/>
            <person name="Riley R."/>
            <person name="Grigoriev I.V."/>
            <person name="Zhou S."/>
            <person name="Raouche S."/>
            <person name="Rosso M.N."/>
        </authorList>
    </citation>
    <scope>NUCLEOTIDE SEQUENCE [LARGE SCALE GENOMIC DNA]</scope>
    <source>
        <strain evidence="2 3">BRFM 1820</strain>
    </source>
</reference>
<keyword evidence="3" id="KW-1185">Reference proteome</keyword>
<sequence>MDTIPVRTPQAQTGILSPSQHAHDYNRTRLTVISGITMAVLLPSKYPASKPRSYVLSSRGLQRWVSSFGFQDRAVLIMLSFQTLVSVLADITVALRSPLECARRVLHSRPEIWPLPSSRPRLPYIVPSSLCEPSFSTDFKQKLRSSTASWWWDEATRFVCSTISAMRRHAGCSQVDESTRACIAVGTASAQSQAKAQHNMAGSGRTRDGTRDTRELPTHVELAPSTDVLKASLSHRRKPTMHCVVDDLQLQVLLDRPPGSAYRPRRAALSTRPASFQLGALPTATNTSDTHKLPADDIQSY</sequence>
<name>A0A371CXJ4_9APHY</name>
<dbReference type="EMBL" id="KZ857443">
    <property type="protein sequence ID" value="RDX44997.1"/>
    <property type="molecule type" value="Genomic_DNA"/>
</dbReference>
<gene>
    <name evidence="2" type="ORF">OH76DRAFT_1486723</name>
</gene>
<evidence type="ECO:0000313" key="2">
    <source>
        <dbReference type="EMBL" id="RDX44997.1"/>
    </source>
</evidence>